<dbReference type="PROSITE" id="PS50113">
    <property type="entry name" value="PAC"/>
    <property type="match status" value="1"/>
</dbReference>
<feature type="domain" description="Response regulatory" evidence="10">
    <location>
        <begin position="680"/>
        <end position="800"/>
    </location>
</feature>
<feature type="modified residue" description="4-aspartylphosphate" evidence="8">
    <location>
        <position position="872"/>
    </location>
</feature>
<reference evidence="12 13" key="1">
    <citation type="submission" date="2024-03" db="EMBL/GenBank/DDBJ databases">
        <title>Human intestinal bacterial collection.</title>
        <authorList>
            <person name="Pauvert C."/>
            <person name="Hitch T.C.A."/>
            <person name="Clavel T."/>
        </authorList>
    </citation>
    <scope>NUCLEOTIDE SEQUENCE [LARGE SCALE GENOMIC DNA]</scope>
    <source>
        <strain evidence="12 13">CLA-AP-H27</strain>
    </source>
</reference>
<gene>
    <name evidence="12" type="ORF">WMO41_05680</name>
</gene>
<dbReference type="InterPro" id="IPR011006">
    <property type="entry name" value="CheY-like_superfamily"/>
</dbReference>
<keyword evidence="13" id="KW-1185">Reference proteome</keyword>
<dbReference type="SUPFAM" id="SSF52172">
    <property type="entry name" value="CheY-like"/>
    <property type="match status" value="2"/>
</dbReference>
<evidence type="ECO:0000256" key="4">
    <source>
        <dbReference type="ARBA" id="ARBA00022553"/>
    </source>
</evidence>
<dbReference type="PANTHER" id="PTHR45339">
    <property type="entry name" value="HYBRID SIGNAL TRANSDUCTION HISTIDINE KINASE J"/>
    <property type="match status" value="1"/>
</dbReference>
<evidence type="ECO:0000256" key="1">
    <source>
        <dbReference type="ARBA" id="ARBA00000085"/>
    </source>
</evidence>
<dbReference type="Gene3D" id="1.10.287.130">
    <property type="match status" value="1"/>
</dbReference>
<dbReference type="PRINTS" id="PR00344">
    <property type="entry name" value="BCTRLSENSOR"/>
</dbReference>
<dbReference type="SUPFAM" id="SSF55785">
    <property type="entry name" value="PYP-like sensor domain (PAS domain)"/>
    <property type="match status" value="1"/>
</dbReference>
<dbReference type="Gene3D" id="3.30.450.20">
    <property type="entry name" value="PAS domain"/>
    <property type="match status" value="1"/>
</dbReference>
<evidence type="ECO:0000259" key="9">
    <source>
        <dbReference type="PROSITE" id="PS50109"/>
    </source>
</evidence>
<feature type="domain" description="PAC" evidence="11">
    <location>
        <begin position="361"/>
        <end position="417"/>
    </location>
</feature>
<accession>A0ABV1HLF0</accession>
<dbReference type="InterPro" id="IPR003594">
    <property type="entry name" value="HATPase_dom"/>
</dbReference>
<dbReference type="EMBL" id="JBBMFJ010000008">
    <property type="protein sequence ID" value="MEQ2562652.1"/>
    <property type="molecule type" value="Genomic_DNA"/>
</dbReference>
<feature type="modified residue" description="4-aspartylphosphate" evidence="8">
    <location>
        <position position="734"/>
    </location>
</feature>
<dbReference type="PROSITE" id="PS50110">
    <property type="entry name" value="RESPONSE_REGULATORY"/>
    <property type="match status" value="2"/>
</dbReference>
<keyword evidence="5" id="KW-0808">Transferase</keyword>
<keyword evidence="5" id="KW-0418">Kinase</keyword>
<dbReference type="InterPro" id="IPR004358">
    <property type="entry name" value="Sig_transdc_His_kin-like_C"/>
</dbReference>
<dbReference type="InterPro" id="IPR036097">
    <property type="entry name" value="HisK_dim/P_sf"/>
</dbReference>
<dbReference type="InterPro" id="IPR000700">
    <property type="entry name" value="PAS-assoc_C"/>
</dbReference>
<feature type="domain" description="Histidine kinase" evidence="9">
    <location>
        <begin position="439"/>
        <end position="663"/>
    </location>
</feature>
<dbReference type="InterPro" id="IPR001789">
    <property type="entry name" value="Sig_transdc_resp-reg_receiver"/>
</dbReference>
<comment type="function">
    <text evidence="7">May play the central regulatory role in sporulation. It may be an element of the effector pathway responsible for the activation of sporulation genes in response to nutritional stress. Spo0A may act in concert with spo0H (a sigma factor) to control the expression of some genes that are critical to the sporulation process.</text>
</comment>
<dbReference type="RefSeq" id="WP_349228923.1">
    <property type="nucleotide sequence ID" value="NZ_JBBMFJ010000008.1"/>
</dbReference>
<evidence type="ECO:0000313" key="13">
    <source>
        <dbReference type="Proteomes" id="UP001437460"/>
    </source>
</evidence>
<dbReference type="SMART" id="SM00388">
    <property type="entry name" value="HisKA"/>
    <property type="match status" value="1"/>
</dbReference>
<dbReference type="CDD" id="cd17546">
    <property type="entry name" value="REC_hyHK_CKI1_RcsC-like"/>
    <property type="match status" value="2"/>
</dbReference>
<evidence type="ECO:0000259" key="10">
    <source>
        <dbReference type="PROSITE" id="PS50110"/>
    </source>
</evidence>
<dbReference type="SUPFAM" id="SSF55874">
    <property type="entry name" value="ATPase domain of HSP90 chaperone/DNA topoisomerase II/histidine kinase"/>
    <property type="match status" value="1"/>
</dbReference>
<dbReference type="InterPro" id="IPR035965">
    <property type="entry name" value="PAS-like_dom_sf"/>
</dbReference>
<dbReference type="SMART" id="SM00387">
    <property type="entry name" value="HATPase_c"/>
    <property type="match status" value="1"/>
</dbReference>
<dbReference type="CDD" id="cd00082">
    <property type="entry name" value="HisKA"/>
    <property type="match status" value="1"/>
</dbReference>
<dbReference type="Gene3D" id="3.30.565.10">
    <property type="entry name" value="Histidine kinase-like ATPase, C-terminal domain"/>
    <property type="match status" value="1"/>
</dbReference>
<protein>
    <recommendedName>
        <fullName evidence="3">Stage 0 sporulation protein A homolog</fullName>
        <ecNumber evidence="2">2.7.13.3</ecNumber>
    </recommendedName>
</protein>
<dbReference type="InterPro" id="IPR003661">
    <property type="entry name" value="HisK_dim/P_dom"/>
</dbReference>
<dbReference type="SUPFAM" id="SSF47384">
    <property type="entry name" value="Homodimeric domain of signal transducing histidine kinase"/>
    <property type="match status" value="1"/>
</dbReference>
<evidence type="ECO:0000313" key="12">
    <source>
        <dbReference type="EMBL" id="MEQ2562652.1"/>
    </source>
</evidence>
<evidence type="ECO:0000259" key="11">
    <source>
        <dbReference type="PROSITE" id="PS50113"/>
    </source>
</evidence>
<name>A0ABV1HLF0_9FIRM</name>
<comment type="caution">
    <text evidence="12">The sequence shown here is derived from an EMBL/GenBank/DDBJ whole genome shotgun (WGS) entry which is preliminary data.</text>
</comment>
<evidence type="ECO:0000256" key="5">
    <source>
        <dbReference type="ARBA" id="ARBA00022777"/>
    </source>
</evidence>
<dbReference type="Pfam" id="PF00072">
    <property type="entry name" value="Response_reg"/>
    <property type="match status" value="2"/>
</dbReference>
<evidence type="ECO:0000256" key="7">
    <source>
        <dbReference type="ARBA" id="ARBA00024867"/>
    </source>
</evidence>
<dbReference type="PROSITE" id="PS50109">
    <property type="entry name" value="HIS_KIN"/>
    <property type="match status" value="1"/>
</dbReference>
<dbReference type="PANTHER" id="PTHR45339:SF1">
    <property type="entry name" value="HYBRID SIGNAL TRANSDUCTION HISTIDINE KINASE J"/>
    <property type="match status" value="1"/>
</dbReference>
<dbReference type="Pfam" id="PF02518">
    <property type="entry name" value="HATPase_c"/>
    <property type="match status" value="1"/>
</dbReference>
<evidence type="ECO:0000256" key="3">
    <source>
        <dbReference type="ARBA" id="ARBA00018672"/>
    </source>
</evidence>
<dbReference type="InterPro" id="IPR005467">
    <property type="entry name" value="His_kinase_dom"/>
</dbReference>
<organism evidence="12 13">
    <name type="scientific">Ventrimonas faecis</name>
    <dbReference type="NCBI Taxonomy" id="3133170"/>
    <lineage>
        <taxon>Bacteria</taxon>
        <taxon>Bacillati</taxon>
        <taxon>Bacillota</taxon>
        <taxon>Clostridia</taxon>
        <taxon>Lachnospirales</taxon>
        <taxon>Lachnospiraceae</taxon>
        <taxon>Ventrimonas</taxon>
    </lineage>
</organism>
<keyword evidence="4 8" id="KW-0597">Phosphoprotein</keyword>
<sequence length="945" mass="108945">MLEKAVQVAIYEKALKNHYIEILYIDFEDTGKCIKLHQDTNLLNGENIFPESDEQMFDDYICEKIMRYASGNIEDLNRVKQQMTMEAITQGTAEHIMHHVMINFMLNGEMRFMQFDFMRESADTKNVFLFVEDYTVPQQQAFITTLRSIENSAVLFCILSEEEDAKTTLCYDPVFITRGFAEMMETTQQQMMLLQKKPFCETVHPDDQQYVEESVRNLNIEHPHTNIFYRKRNPQGKWFYMQSDFSYLVVGKKKYIYVTYQDVSALQKNKELSNALHYSQKRDEELTKALEALGTVFNNIFLVHLEDQKVEWLKIQADKENVLKQCQNVCELRKLIHDNYMLPECQEGYLEFTDLDTISERFEKHKILRYIYRNKNRQWIEVSAIVQNRDEDGKVTDIQFLTHDVTDQRERELQQEEALRIALASAEHANKAKTAFLNNMSHDIRTPMNAIIGFTALAAAHMDQPDLVKDYLTKIGTSSQHLLSLINDVLDMSRIESGVVKIEEKEVCIPDILHDLKTIIQGNIQAKQQDLYIDTQNVVHENVITDRLRLNQILLNIVSNAIKFTPAGGMVNIRVSEKPCNRNGFTTFEFRIRDNGIGMSEEFQAHVFDSFSRERTSTQSGIKGTGLGMAITRNIVDMMGGTISLTSKEGKGTEFVVTLNFKTLEKATVYGPIPELVGARALVVDDDVHTCTSVSKMLREIEMRADWSTSGKEAVIRAKEAFEQNDAFKVYIIDWLMPDMNGIETVRRIRSVVGDEIPIIILTAYDWADIEQEAKEAGVTAFVEKPIFMSELRKVLTKPMDIKEEPLLQTEREYRYSGKKVLLVEDNELNREIATALLEEIGIIVDSVEDGTDAVERMNEVDDDRYDLIFMDIQMPKMDGYMTTREIRTLKNNKKANIPIIAMTANAFEEDKKKAFKAGMNAHIAKPIDSKKIEDTLQQVLRQKI</sequence>
<keyword evidence="6" id="KW-0902">Two-component regulatory system</keyword>
<evidence type="ECO:0000256" key="2">
    <source>
        <dbReference type="ARBA" id="ARBA00012438"/>
    </source>
</evidence>
<feature type="domain" description="Response regulatory" evidence="10">
    <location>
        <begin position="820"/>
        <end position="941"/>
    </location>
</feature>
<evidence type="ECO:0000256" key="8">
    <source>
        <dbReference type="PROSITE-ProRule" id="PRU00169"/>
    </source>
</evidence>
<comment type="catalytic activity">
    <reaction evidence="1">
        <text>ATP + protein L-histidine = ADP + protein N-phospho-L-histidine.</text>
        <dbReference type="EC" id="2.7.13.3"/>
    </reaction>
</comment>
<dbReference type="EC" id="2.7.13.3" evidence="2"/>
<dbReference type="SMART" id="SM00448">
    <property type="entry name" value="REC"/>
    <property type="match status" value="2"/>
</dbReference>
<dbReference type="Proteomes" id="UP001437460">
    <property type="component" value="Unassembled WGS sequence"/>
</dbReference>
<proteinExistence type="predicted"/>
<dbReference type="Gene3D" id="3.40.50.2300">
    <property type="match status" value="2"/>
</dbReference>
<dbReference type="Pfam" id="PF00512">
    <property type="entry name" value="HisKA"/>
    <property type="match status" value="1"/>
</dbReference>
<evidence type="ECO:0000256" key="6">
    <source>
        <dbReference type="ARBA" id="ARBA00023012"/>
    </source>
</evidence>
<dbReference type="InterPro" id="IPR036890">
    <property type="entry name" value="HATPase_C_sf"/>
</dbReference>